<name>A0ABN5ATL7_9GAMM</name>
<proteinExistence type="predicted"/>
<dbReference type="EMBL" id="CP022133">
    <property type="protein sequence ID" value="ASG65733.1"/>
    <property type="molecule type" value="Genomic_DNA"/>
</dbReference>
<gene>
    <name evidence="1" type="ORF">CEW91_06050</name>
</gene>
<accession>A0ABN5ATL7</accession>
<keyword evidence="2" id="KW-1185">Reference proteome</keyword>
<organism evidence="1 2">
    <name type="scientific">Idiomarina piscisalsi</name>
    <dbReference type="NCBI Taxonomy" id="1096243"/>
    <lineage>
        <taxon>Bacteria</taxon>
        <taxon>Pseudomonadati</taxon>
        <taxon>Pseudomonadota</taxon>
        <taxon>Gammaproteobacteria</taxon>
        <taxon>Alteromonadales</taxon>
        <taxon>Idiomarinaceae</taxon>
        <taxon>Idiomarina</taxon>
    </lineage>
</organism>
<protein>
    <submittedName>
        <fullName evidence="1">Uncharacterized protein</fullName>
    </submittedName>
</protein>
<reference evidence="1 2" key="1">
    <citation type="submission" date="2017-06" db="EMBL/GenBank/DDBJ databases">
        <title>Complete genome sequence of Idiomarina piscisalsi strain 10PY1A isolated from soil of Soudi Arabia.</title>
        <authorList>
            <person name="Kim M.-C."/>
            <person name="Jung B.K."/>
            <person name="Budiyanto F."/>
            <person name="Nzila A."/>
            <person name="Shin J.-H."/>
        </authorList>
    </citation>
    <scope>NUCLEOTIDE SEQUENCE [LARGE SCALE GENOMIC DNA]</scope>
    <source>
        <strain evidence="1 2">10PY1A</strain>
    </source>
</reference>
<evidence type="ECO:0000313" key="1">
    <source>
        <dbReference type="EMBL" id="ASG65733.1"/>
    </source>
</evidence>
<dbReference type="Proteomes" id="UP000197717">
    <property type="component" value="Chromosome"/>
</dbReference>
<sequence>MSKTVRIDIDSVRELAARTVPFFKYVSFLVTELDDGDYVLGKSVDVELFLPDIAASPFHFSAQVSWLFDDKSFPYVISLLPQDIATGHRLSYLTNQYKAEYGKLFYSLINSCAT</sequence>
<evidence type="ECO:0000313" key="2">
    <source>
        <dbReference type="Proteomes" id="UP000197717"/>
    </source>
</evidence>
<dbReference type="RefSeq" id="WP_088768135.1">
    <property type="nucleotide sequence ID" value="NZ_CP022133.1"/>
</dbReference>